<dbReference type="EMBL" id="PGGS01000368">
    <property type="protein sequence ID" value="PNH04678.1"/>
    <property type="molecule type" value="Genomic_DNA"/>
</dbReference>
<protein>
    <submittedName>
        <fullName evidence="2">Uncharacterized protein</fullName>
    </submittedName>
</protein>
<accession>A0A2J7ZWP6</accession>
<evidence type="ECO:0000313" key="2">
    <source>
        <dbReference type="EMBL" id="PNH04678.1"/>
    </source>
</evidence>
<organism evidence="2 3">
    <name type="scientific">Tetrabaena socialis</name>
    <dbReference type="NCBI Taxonomy" id="47790"/>
    <lineage>
        <taxon>Eukaryota</taxon>
        <taxon>Viridiplantae</taxon>
        <taxon>Chlorophyta</taxon>
        <taxon>core chlorophytes</taxon>
        <taxon>Chlorophyceae</taxon>
        <taxon>CS clade</taxon>
        <taxon>Chlamydomonadales</taxon>
        <taxon>Tetrabaenaceae</taxon>
        <taxon>Tetrabaena</taxon>
    </lineage>
</organism>
<dbReference type="Proteomes" id="UP000236333">
    <property type="component" value="Unassembled WGS sequence"/>
</dbReference>
<keyword evidence="3" id="KW-1185">Reference proteome</keyword>
<comment type="caution">
    <text evidence="2">The sequence shown here is derived from an EMBL/GenBank/DDBJ whole genome shotgun (WGS) entry which is preliminary data.</text>
</comment>
<feature type="region of interest" description="Disordered" evidence="1">
    <location>
        <begin position="1"/>
        <end position="38"/>
    </location>
</feature>
<feature type="compositionally biased region" description="Basic and acidic residues" evidence="1">
    <location>
        <begin position="95"/>
        <end position="109"/>
    </location>
</feature>
<name>A0A2J7ZWP6_9CHLO</name>
<evidence type="ECO:0000313" key="3">
    <source>
        <dbReference type="Proteomes" id="UP000236333"/>
    </source>
</evidence>
<evidence type="ECO:0000256" key="1">
    <source>
        <dbReference type="SAM" id="MobiDB-lite"/>
    </source>
</evidence>
<feature type="region of interest" description="Disordered" evidence="1">
    <location>
        <begin position="92"/>
        <end position="132"/>
    </location>
</feature>
<feature type="compositionally biased region" description="Basic and acidic residues" evidence="1">
    <location>
        <begin position="8"/>
        <end position="31"/>
    </location>
</feature>
<proteinExistence type="predicted"/>
<gene>
    <name evidence="2" type="ORF">TSOC_009134</name>
</gene>
<sequence length="132" mass="14562">MDLPPGPEPRRRPQDACRDWPPPRREEDRRRTAQSGLSVNDLAKQMAQLTVLAESYVQRRQQQAAQAHLYEPGPVSLDYAEEDYAAEGYAQDDCAGEHPTPKDGCEHEGVQGAVSEASHSQQSPLLASLHGC</sequence>
<dbReference type="AlphaFoldDB" id="A0A2J7ZWP6"/>
<reference evidence="2 3" key="1">
    <citation type="journal article" date="2017" name="Mol. Biol. Evol.">
        <title>The 4-celled Tetrabaena socialis nuclear genome reveals the essential components for genetic control of cell number at the origin of multicellularity in the volvocine lineage.</title>
        <authorList>
            <person name="Featherston J."/>
            <person name="Arakaki Y."/>
            <person name="Hanschen E.R."/>
            <person name="Ferris P.J."/>
            <person name="Michod R.E."/>
            <person name="Olson B.J.S.C."/>
            <person name="Nozaki H."/>
            <person name="Durand P.M."/>
        </authorList>
    </citation>
    <scope>NUCLEOTIDE SEQUENCE [LARGE SCALE GENOMIC DNA]</scope>
    <source>
        <strain evidence="2 3">NIES-571</strain>
    </source>
</reference>